<keyword evidence="3" id="KW-1185">Reference proteome</keyword>
<proteinExistence type="predicted"/>
<evidence type="ECO:0000313" key="2">
    <source>
        <dbReference type="EMBL" id="GAA0955952.1"/>
    </source>
</evidence>
<protein>
    <submittedName>
        <fullName evidence="2">Uncharacterized protein</fullName>
    </submittedName>
</protein>
<organism evidence="2 3">
    <name type="scientific">Streptomyces rhizosphaericus</name>
    <dbReference type="NCBI Taxonomy" id="114699"/>
    <lineage>
        <taxon>Bacteria</taxon>
        <taxon>Bacillati</taxon>
        <taxon>Actinomycetota</taxon>
        <taxon>Actinomycetes</taxon>
        <taxon>Kitasatosporales</taxon>
        <taxon>Streptomycetaceae</taxon>
        <taxon>Streptomyces</taxon>
        <taxon>Streptomyces violaceusniger group</taxon>
    </lineage>
</organism>
<evidence type="ECO:0000313" key="3">
    <source>
        <dbReference type="Proteomes" id="UP001500418"/>
    </source>
</evidence>
<dbReference type="EMBL" id="BAAAID010000094">
    <property type="protein sequence ID" value="GAA0955952.1"/>
    <property type="molecule type" value="Genomic_DNA"/>
</dbReference>
<comment type="caution">
    <text evidence="2">The sequence shown here is derived from an EMBL/GenBank/DDBJ whole genome shotgun (WGS) entry which is preliminary data.</text>
</comment>
<dbReference type="Proteomes" id="UP001500418">
    <property type="component" value="Unassembled WGS sequence"/>
</dbReference>
<feature type="region of interest" description="Disordered" evidence="1">
    <location>
        <begin position="15"/>
        <end position="41"/>
    </location>
</feature>
<name>A0ABN1RF01_9ACTN</name>
<evidence type="ECO:0000256" key="1">
    <source>
        <dbReference type="SAM" id="MobiDB-lite"/>
    </source>
</evidence>
<feature type="region of interest" description="Disordered" evidence="1">
    <location>
        <begin position="119"/>
        <end position="176"/>
    </location>
</feature>
<feature type="region of interest" description="Disordered" evidence="1">
    <location>
        <begin position="75"/>
        <end position="94"/>
    </location>
</feature>
<gene>
    <name evidence="2" type="ORF">GCM10009575_085240</name>
</gene>
<accession>A0ABN1RF01</accession>
<reference evidence="2 3" key="1">
    <citation type="journal article" date="2019" name="Int. J. Syst. Evol. Microbiol.">
        <title>The Global Catalogue of Microorganisms (GCM) 10K type strain sequencing project: providing services to taxonomists for standard genome sequencing and annotation.</title>
        <authorList>
            <consortium name="The Broad Institute Genomics Platform"/>
            <consortium name="The Broad Institute Genome Sequencing Center for Infectious Disease"/>
            <person name="Wu L."/>
            <person name="Ma J."/>
        </authorList>
    </citation>
    <scope>NUCLEOTIDE SEQUENCE [LARGE SCALE GENOMIC DNA]</scope>
    <source>
        <strain evidence="2 3">JCM 11444</strain>
    </source>
</reference>
<sequence length="176" mass="18618">MPNDDGTQVEVRKLWAHQAAPKSTDQGSIAPEPASRDVPEPASRERFLVFAGAAPAARCALGDEDDVLRLIETAGPDTPARYGVPKRCPASGRSPLADAEVSWVQGLTTALAAVLEPPHTDAWPEPWHPEQRSASPETPIGALPTLRSPVREGRTRLWPAGSMLEPGLAGKGGPVT</sequence>